<dbReference type="Pfam" id="PF00078">
    <property type="entry name" value="RVT_1"/>
    <property type="match status" value="1"/>
</dbReference>
<dbReference type="InterPro" id="IPR000477">
    <property type="entry name" value="RT_dom"/>
</dbReference>
<dbReference type="SUPFAM" id="SSF56672">
    <property type="entry name" value="DNA/RNA polymerases"/>
    <property type="match status" value="1"/>
</dbReference>
<dbReference type="Gene3D" id="3.30.70.270">
    <property type="match status" value="1"/>
</dbReference>
<dbReference type="Proteomes" id="UP000324800">
    <property type="component" value="Unassembled WGS sequence"/>
</dbReference>
<dbReference type="OrthoDB" id="2286242at2759"/>
<comment type="caution">
    <text evidence="2">The sequence shown here is derived from an EMBL/GenBank/DDBJ whole genome shotgun (WGS) entry which is preliminary data.</text>
</comment>
<name>A0A5J4T6J1_9EUKA</name>
<dbReference type="InterPro" id="IPR043128">
    <property type="entry name" value="Rev_trsase/Diguanyl_cyclase"/>
</dbReference>
<gene>
    <name evidence="2" type="ORF">EZS28_050605</name>
</gene>
<dbReference type="Gene3D" id="3.10.10.10">
    <property type="entry name" value="HIV Type 1 Reverse Transcriptase, subunit A, domain 1"/>
    <property type="match status" value="1"/>
</dbReference>
<dbReference type="EMBL" id="SNRW01037294">
    <property type="protein sequence ID" value="KAA6353867.1"/>
    <property type="molecule type" value="Genomic_DNA"/>
</dbReference>
<evidence type="ECO:0000259" key="1">
    <source>
        <dbReference type="Pfam" id="PF00078"/>
    </source>
</evidence>
<evidence type="ECO:0000313" key="2">
    <source>
        <dbReference type="EMBL" id="KAA6353867.1"/>
    </source>
</evidence>
<proteinExistence type="predicted"/>
<protein>
    <recommendedName>
        <fullName evidence="1">Reverse transcriptase domain-containing protein</fullName>
    </recommendedName>
</protein>
<dbReference type="InterPro" id="IPR043502">
    <property type="entry name" value="DNA/RNA_pol_sf"/>
</dbReference>
<organism evidence="2 3">
    <name type="scientific">Streblomastix strix</name>
    <dbReference type="NCBI Taxonomy" id="222440"/>
    <lineage>
        <taxon>Eukaryota</taxon>
        <taxon>Metamonada</taxon>
        <taxon>Preaxostyla</taxon>
        <taxon>Oxymonadida</taxon>
        <taxon>Streblomastigidae</taxon>
        <taxon>Streblomastix</taxon>
    </lineage>
</organism>
<evidence type="ECO:0000313" key="3">
    <source>
        <dbReference type="Proteomes" id="UP000324800"/>
    </source>
</evidence>
<dbReference type="AlphaFoldDB" id="A0A5J4T6J1"/>
<accession>A0A5J4T6J1</accession>
<sequence length="177" mass="20667">MKLRLKLINNFPDHIGGRLLKFQQVWNSLGATYILKAGAQANWISPLAPTLLLKQRHYSEFQGPTQKIKVYMKALKEELDLGIVREVKDKEIMFYNKTFIIPRKDGRLRMIIDCRPINKYLKDVPFQNENFQNVCNLSIKGDWATIIDIHNAYYRVLVSDELQKFLAFGFQGHACTY</sequence>
<reference evidence="2 3" key="1">
    <citation type="submission" date="2019-03" db="EMBL/GenBank/DDBJ databases">
        <title>Single cell metagenomics reveals metabolic interactions within the superorganism composed of flagellate Streblomastix strix and complex community of Bacteroidetes bacteria on its surface.</title>
        <authorList>
            <person name="Treitli S.C."/>
            <person name="Kolisko M."/>
            <person name="Husnik F."/>
            <person name="Keeling P."/>
            <person name="Hampl V."/>
        </authorList>
    </citation>
    <scope>NUCLEOTIDE SEQUENCE [LARGE SCALE GENOMIC DNA]</scope>
    <source>
        <strain evidence="2">ST1C</strain>
    </source>
</reference>
<feature type="non-terminal residue" evidence="2">
    <location>
        <position position="177"/>
    </location>
</feature>
<feature type="domain" description="Reverse transcriptase" evidence="1">
    <location>
        <begin position="101"/>
        <end position="171"/>
    </location>
</feature>